<dbReference type="RefSeq" id="WP_013008415.1">
    <property type="nucleotide sequence ID" value="NC_013939.1"/>
</dbReference>
<dbReference type="eggNOG" id="COG1987">
    <property type="taxonomic scope" value="Bacteria"/>
</dbReference>
<keyword evidence="4 9" id="KW-1003">Cell membrane</keyword>
<proteinExistence type="inferred from homology"/>
<keyword evidence="11" id="KW-1185">Reference proteome</keyword>
<dbReference type="GO" id="GO:0009306">
    <property type="term" value="P:protein secretion"/>
    <property type="evidence" value="ECO:0007669"/>
    <property type="project" value="InterPro"/>
</dbReference>
<evidence type="ECO:0000256" key="9">
    <source>
        <dbReference type="RuleBase" id="RU364090"/>
    </source>
</evidence>
<keyword evidence="10" id="KW-0282">Flagellum</keyword>
<gene>
    <name evidence="9 10" type="primary">fliQ</name>
    <name evidence="10" type="ordered locus">DEFDS_1713</name>
</gene>
<keyword evidence="5 9" id="KW-0812">Transmembrane</keyword>
<dbReference type="EMBL" id="AP011529">
    <property type="protein sequence ID" value="BAI81169.1"/>
    <property type="molecule type" value="Genomic_DNA"/>
</dbReference>
<dbReference type="NCBIfam" id="TIGR01402">
    <property type="entry name" value="fliQ"/>
    <property type="match status" value="1"/>
</dbReference>
<dbReference type="HOGENOM" id="CLU_164516_2_0_0"/>
<dbReference type="PIRSF" id="PIRSF004669">
    <property type="entry name" value="FliQ"/>
    <property type="match status" value="1"/>
</dbReference>
<dbReference type="STRING" id="639282.DEFDS_1713"/>
<comment type="similarity">
    <text evidence="2 9">Belongs to the FliQ/MopD/SpaQ family.</text>
</comment>
<dbReference type="GO" id="GO:0005886">
    <property type="term" value="C:plasma membrane"/>
    <property type="evidence" value="ECO:0007669"/>
    <property type="project" value="UniProtKB-SubCell"/>
</dbReference>
<evidence type="ECO:0000256" key="6">
    <source>
        <dbReference type="ARBA" id="ARBA00022989"/>
    </source>
</evidence>
<dbReference type="PANTHER" id="PTHR34040">
    <property type="entry name" value="FLAGELLAR BIOSYNTHETIC PROTEIN FLIQ"/>
    <property type="match status" value="1"/>
</dbReference>
<organism evidence="10 11">
    <name type="scientific">Deferribacter desulfuricans (strain DSM 14783 / JCM 11476 / NBRC 101012 / SSM1)</name>
    <dbReference type="NCBI Taxonomy" id="639282"/>
    <lineage>
        <taxon>Bacteria</taxon>
        <taxon>Pseudomonadati</taxon>
        <taxon>Deferribacterota</taxon>
        <taxon>Deferribacteres</taxon>
        <taxon>Deferribacterales</taxon>
        <taxon>Deferribacteraceae</taxon>
        <taxon>Deferribacter</taxon>
    </lineage>
</organism>
<comment type="function">
    <text evidence="9">Role in flagellar biosynthesis.</text>
</comment>
<evidence type="ECO:0000256" key="7">
    <source>
        <dbReference type="ARBA" id="ARBA00023136"/>
    </source>
</evidence>
<keyword evidence="7 9" id="KW-0472">Membrane</keyword>
<dbReference type="PANTHER" id="PTHR34040:SF2">
    <property type="entry name" value="FLAGELLAR BIOSYNTHETIC PROTEIN FLIQ"/>
    <property type="match status" value="1"/>
</dbReference>
<reference evidence="10 11" key="1">
    <citation type="journal article" date="2010" name="DNA Res.">
        <title>Bacterial lifestyle in a deep-sea hydrothermal vent chimney revealed by the genome sequence of the thermophilic bacterium Deferribacter desulfuricans SSM1.</title>
        <authorList>
            <person name="Takaki Y."/>
            <person name="Shimamura S."/>
            <person name="Nakagawa S."/>
            <person name="Fukuhara Y."/>
            <person name="Horikawa H."/>
            <person name="Ankai A."/>
            <person name="Harada T."/>
            <person name="Hosoyama A."/>
            <person name="Oguchi A."/>
            <person name="Fukui S."/>
            <person name="Fujita N."/>
            <person name="Takami H."/>
            <person name="Takai K."/>
        </authorList>
    </citation>
    <scope>NUCLEOTIDE SEQUENCE [LARGE SCALE GENOMIC DNA]</scope>
    <source>
        <strain evidence="11">DSM 14783 / JCM 11476 / NBRC 101012 / SSM1</strain>
    </source>
</reference>
<dbReference type="InterPro" id="IPR002191">
    <property type="entry name" value="Bac_export_3"/>
</dbReference>
<dbReference type="InterPro" id="IPR006305">
    <property type="entry name" value="FliQ"/>
</dbReference>
<feature type="transmembrane region" description="Helical" evidence="9">
    <location>
        <begin position="20"/>
        <end position="39"/>
    </location>
</feature>
<dbReference type="AlphaFoldDB" id="D3P8X9"/>
<evidence type="ECO:0000313" key="11">
    <source>
        <dbReference type="Proteomes" id="UP000001520"/>
    </source>
</evidence>
<evidence type="ECO:0000256" key="8">
    <source>
        <dbReference type="ARBA" id="ARBA00023143"/>
    </source>
</evidence>
<evidence type="ECO:0000256" key="2">
    <source>
        <dbReference type="ARBA" id="ARBA00006156"/>
    </source>
</evidence>
<dbReference type="GO" id="GO:0044780">
    <property type="term" value="P:bacterial-type flagellum assembly"/>
    <property type="evidence" value="ECO:0007669"/>
    <property type="project" value="InterPro"/>
</dbReference>
<evidence type="ECO:0000256" key="4">
    <source>
        <dbReference type="ARBA" id="ARBA00022475"/>
    </source>
</evidence>
<dbReference type="Pfam" id="PF01313">
    <property type="entry name" value="Bac_export_3"/>
    <property type="match status" value="1"/>
</dbReference>
<sequence length="91" mass="10251">MTADFVIEITTKTLELTMIIAAPMLLFGLIVGLLISIFQAVTQIQEMTLTFIPKIVAVVVALIIFFPWILDKLVAFTFNLFQNIPIYIGKF</sequence>
<keyword evidence="10" id="KW-0969">Cilium</keyword>
<dbReference type="KEGG" id="ddf:DEFDS_1713"/>
<dbReference type="OrthoDB" id="9806440at2"/>
<evidence type="ECO:0000256" key="5">
    <source>
        <dbReference type="ARBA" id="ARBA00022692"/>
    </source>
</evidence>
<evidence type="ECO:0000313" key="10">
    <source>
        <dbReference type="EMBL" id="BAI81169.1"/>
    </source>
</evidence>
<dbReference type="GO" id="GO:0009425">
    <property type="term" value="C:bacterial-type flagellum basal body"/>
    <property type="evidence" value="ECO:0007669"/>
    <property type="project" value="UniProtKB-SubCell"/>
</dbReference>
<evidence type="ECO:0000256" key="1">
    <source>
        <dbReference type="ARBA" id="ARBA00004651"/>
    </source>
</evidence>
<keyword evidence="6 9" id="KW-1133">Transmembrane helix</keyword>
<accession>D3P8X9</accession>
<name>D3P8X9_DEFDS</name>
<dbReference type="Proteomes" id="UP000001520">
    <property type="component" value="Chromosome"/>
</dbReference>
<feature type="transmembrane region" description="Helical" evidence="9">
    <location>
        <begin position="51"/>
        <end position="70"/>
    </location>
</feature>
<evidence type="ECO:0000256" key="3">
    <source>
        <dbReference type="ARBA" id="ARBA00021718"/>
    </source>
</evidence>
<keyword evidence="10" id="KW-0966">Cell projection</keyword>
<comment type="subcellular location">
    <subcellularLocation>
        <location evidence="1 9">Cell membrane</location>
        <topology evidence="1">Multi-pass membrane protein</topology>
    </subcellularLocation>
    <subcellularLocation>
        <location evidence="9">Bacterial flagellum basal body</location>
    </subcellularLocation>
</comment>
<dbReference type="PRINTS" id="PR00952">
    <property type="entry name" value="TYPE3IMQPROT"/>
</dbReference>
<keyword evidence="8 9" id="KW-0975">Bacterial flagellum</keyword>
<protein>
    <recommendedName>
        <fullName evidence="3 9">Flagellar biosynthetic protein FliQ</fullName>
    </recommendedName>
</protein>